<sequence length="101" mass="11213">MESYSMSPSLPTLVSIHKSGNNIEKVEFTCFRSTGLSPRQEFYGGGRELPFLILGLPAIWKQLWNCINAAKKRCVVGHCNCSFERSTVTPVGCPPVCCHCF</sequence>
<accession>A0A8T3CM05</accession>
<dbReference type="AlphaFoldDB" id="A0A8T3CM05"/>
<gene>
    <name evidence="1" type="ORF">AGOR_G00223720</name>
</gene>
<name>A0A8T3CM05_9TELE</name>
<evidence type="ECO:0000313" key="2">
    <source>
        <dbReference type="Proteomes" id="UP000829720"/>
    </source>
</evidence>
<evidence type="ECO:0000313" key="1">
    <source>
        <dbReference type="EMBL" id="KAI1884174.1"/>
    </source>
</evidence>
<dbReference type="EMBL" id="JAERUA010000022">
    <property type="protein sequence ID" value="KAI1884174.1"/>
    <property type="molecule type" value="Genomic_DNA"/>
</dbReference>
<dbReference type="Proteomes" id="UP000829720">
    <property type="component" value="Unassembled WGS sequence"/>
</dbReference>
<organism evidence="1 2">
    <name type="scientific">Albula goreensis</name>
    <dbReference type="NCBI Taxonomy" id="1534307"/>
    <lineage>
        <taxon>Eukaryota</taxon>
        <taxon>Metazoa</taxon>
        <taxon>Chordata</taxon>
        <taxon>Craniata</taxon>
        <taxon>Vertebrata</taxon>
        <taxon>Euteleostomi</taxon>
        <taxon>Actinopterygii</taxon>
        <taxon>Neopterygii</taxon>
        <taxon>Teleostei</taxon>
        <taxon>Albuliformes</taxon>
        <taxon>Albulidae</taxon>
        <taxon>Albula</taxon>
    </lineage>
</organism>
<proteinExistence type="predicted"/>
<protein>
    <submittedName>
        <fullName evidence="1">Uncharacterized protein</fullName>
    </submittedName>
</protein>
<reference evidence="1" key="1">
    <citation type="submission" date="2021-01" db="EMBL/GenBank/DDBJ databases">
        <authorList>
            <person name="Zahm M."/>
            <person name="Roques C."/>
            <person name="Cabau C."/>
            <person name="Klopp C."/>
            <person name="Donnadieu C."/>
            <person name="Jouanno E."/>
            <person name="Lampietro C."/>
            <person name="Louis A."/>
            <person name="Herpin A."/>
            <person name="Echchiki A."/>
            <person name="Berthelot C."/>
            <person name="Parey E."/>
            <person name="Roest-Crollius H."/>
            <person name="Braasch I."/>
            <person name="Postlethwait J."/>
            <person name="Bobe J."/>
            <person name="Montfort J."/>
            <person name="Bouchez O."/>
            <person name="Begum T."/>
            <person name="Mejri S."/>
            <person name="Adams A."/>
            <person name="Chen W.-J."/>
            <person name="Guiguen Y."/>
        </authorList>
    </citation>
    <scope>NUCLEOTIDE SEQUENCE</scope>
    <source>
        <tissue evidence="1">Blood</tissue>
    </source>
</reference>
<keyword evidence="2" id="KW-1185">Reference proteome</keyword>
<comment type="caution">
    <text evidence="1">The sequence shown here is derived from an EMBL/GenBank/DDBJ whole genome shotgun (WGS) entry which is preliminary data.</text>
</comment>